<dbReference type="EMBL" id="CM047905">
    <property type="protein sequence ID" value="KAJ0088236.1"/>
    <property type="molecule type" value="Genomic_DNA"/>
</dbReference>
<accession>A0ACC1ANF8</accession>
<name>A0ACC1ANF8_9ROSI</name>
<reference evidence="2" key="1">
    <citation type="journal article" date="2023" name="G3 (Bethesda)">
        <title>Genome assembly and association tests identify interacting loci associated with vigor, precocity, and sex in interspecific pistachio rootstocks.</title>
        <authorList>
            <person name="Palmer W."/>
            <person name="Jacygrad E."/>
            <person name="Sagayaradj S."/>
            <person name="Cavanaugh K."/>
            <person name="Han R."/>
            <person name="Bertier L."/>
            <person name="Beede B."/>
            <person name="Kafkas S."/>
            <person name="Golino D."/>
            <person name="Preece J."/>
            <person name="Michelmore R."/>
        </authorList>
    </citation>
    <scope>NUCLEOTIDE SEQUENCE [LARGE SCALE GENOMIC DNA]</scope>
</reference>
<protein>
    <submittedName>
        <fullName evidence="1">Uncharacterized protein</fullName>
    </submittedName>
</protein>
<keyword evidence="2" id="KW-1185">Reference proteome</keyword>
<dbReference type="Proteomes" id="UP001164250">
    <property type="component" value="Chromosome 9"/>
</dbReference>
<proteinExistence type="predicted"/>
<comment type="caution">
    <text evidence="1">The sequence shown here is derived from an EMBL/GenBank/DDBJ whole genome shotgun (WGS) entry which is preliminary data.</text>
</comment>
<organism evidence="1 2">
    <name type="scientific">Pistacia atlantica</name>
    <dbReference type="NCBI Taxonomy" id="434234"/>
    <lineage>
        <taxon>Eukaryota</taxon>
        <taxon>Viridiplantae</taxon>
        <taxon>Streptophyta</taxon>
        <taxon>Embryophyta</taxon>
        <taxon>Tracheophyta</taxon>
        <taxon>Spermatophyta</taxon>
        <taxon>Magnoliopsida</taxon>
        <taxon>eudicotyledons</taxon>
        <taxon>Gunneridae</taxon>
        <taxon>Pentapetalae</taxon>
        <taxon>rosids</taxon>
        <taxon>malvids</taxon>
        <taxon>Sapindales</taxon>
        <taxon>Anacardiaceae</taxon>
        <taxon>Pistacia</taxon>
    </lineage>
</organism>
<evidence type="ECO:0000313" key="1">
    <source>
        <dbReference type="EMBL" id="KAJ0088236.1"/>
    </source>
</evidence>
<evidence type="ECO:0000313" key="2">
    <source>
        <dbReference type="Proteomes" id="UP001164250"/>
    </source>
</evidence>
<gene>
    <name evidence="1" type="ORF">Patl1_31760</name>
</gene>
<sequence>MNMPPGSMSGSDGDGSMNSTSSMDMTMQMNFYWGKDVVVLFSGWPGNNLGMYILALCVVFVLGFGVEVLSVSPILKGGEKPMTSLFLQASVYAIRTGLAYLVMLSVMSYNLGVFIVAVAGHTAGFLLVKARALAASNRAVPMSSTPNNSKV</sequence>